<evidence type="ECO:0000313" key="2">
    <source>
        <dbReference type="EMBL" id="KAF5356006.1"/>
    </source>
</evidence>
<feature type="compositionally biased region" description="Pro residues" evidence="1">
    <location>
        <begin position="41"/>
        <end position="52"/>
    </location>
</feature>
<sequence length="162" mass="17512">MTRHARNFFVKLTHFFKQSFGPSHQAADPDGTASQAWTSVPQPPPTPSPPQETAPLSQPAFTTPPTLPPVPPPSTTPTPAFLHAELPISTPTPTPSPSPAFVSPPTLPLASLSFIPSSRSQHFYAREILQNAHNFTISHSQFNESSSPTGFGKLRNAIELER</sequence>
<organism evidence="2 3">
    <name type="scientific">Leucocoprinus leucothites</name>
    <dbReference type="NCBI Taxonomy" id="201217"/>
    <lineage>
        <taxon>Eukaryota</taxon>
        <taxon>Fungi</taxon>
        <taxon>Dikarya</taxon>
        <taxon>Basidiomycota</taxon>
        <taxon>Agaricomycotina</taxon>
        <taxon>Agaricomycetes</taxon>
        <taxon>Agaricomycetidae</taxon>
        <taxon>Agaricales</taxon>
        <taxon>Agaricineae</taxon>
        <taxon>Agaricaceae</taxon>
        <taxon>Leucocoprinus</taxon>
    </lineage>
</organism>
<evidence type="ECO:0000256" key="1">
    <source>
        <dbReference type="SAM" id="MobiDB-lite"/>
    </source>
</evidence>
<evidence type="ECO:0000313" key="3">
    <source>
        <dbReference type="Proteomes" id="UP000559027"/>
    </source>
</evidence>
<keyword evidence="3" id="KW-1185">Reference proteome</keyword>
<dbReference type="Proteomes" id="UP000559027">
    <property type="component" value="Unassembled WGS sequence"/>
</dbReference>
<gene>
    <name evidence="2" type="ORF">D9756_004415</name>
</gene>
<feature type="compositionally biased region" description="Polar residues" evidence="1">
    <location>
        <begin position="140"/>
        <end position="149"/>
    </location>
</feature>
<feature type="compositionally biased region" description="Pro residues" evidence="1">
    <location>
        <begin position="65"/>
        <end position="76"/>
    </location>
</feature>
<comment type="caution">
    <text evidence="2">The sequence shown here is derived from an EMBL/GenBank/DDBJ whole genome shotgun (WGS) entry which is preliminary data.</text>
</comment>
<proteinExistence type="predicted"/>
<reference evidence="2 3" key="1">
    <citation type="journal article" date="2020" name="ISME J.">
        <title>Uncovering the hidden diversity of litter-decomposition mechanisms in mushroom-forming fungi.</title>
        <authorList>
            <person name="Floudas D."/>
            <person name="Bentzer J."/>
            <person name="Ahren D."/>
            <person name="Johansson T."/>
            <person name="Persson P."/>
            <person name="Tunlid A."/>
        </authorList>
    </citation>
    <scope>NUCLEOTIDE SEQUENCE [LARGE SCALE GENOMIC DNA]</scope>
    <source>
        <strain evidence="2 3">CBS 146.42</strain>
    </source>
</reference>
<feature type="region of interest" description="Disordered" evidence="1">
    <location>
        <begin position="140"/>
        <end position="162"/>
    </location>
</feature>
<protein>
    <submittedName>
        <fullName evidence="2">Uncharacterized protein</fullName>
    </submittedName>
</protein>
<accession>A0A8H5G0G7</accession>
<feature type="region of interest" description="Disordered" evidence="1">
    <location>
        <begin position="21"/>
        <end position="103"/>
    </location>
</feature>
<dbReference type="EMBL" id="JAACJO010000007">
    <property type="protein sequence ID" value="KAF5356006.1"/>
    <property type="molecule type" value="Genomic_DNA"/>
</dbReference>
<name>A0A8H5G0G7_9AGAR</name>
<dbReference type="AlphaFoldDB" id="A0A8H5G0G7"/>